<dbReference type="Pfam" id="PF14852">
    <property type="entry name" value="Fis1_TPR_N"/>
    <property type="match status" value="1"/>
</dbReference>
<organism evidence="11 12">
    <name type="scientific">Ogataea philodendri</name>
    <dbReference type="NCBI Taxonomy" id="1378263"/>
    <lineage>
        <taxon>Eukaryota</taxon>
        <taxon>Fungi</taxon>
        <taxon>Dikarya</taxon>
        <taxon>Ascomycota</taxon>
        <taxon>Saccharomycotina</taxon>
        <taxon>Pichiomycetes</taxon>
        <taxon>Pichiales</taxon>
        <taxon>Pichiaceae</taxon>
        <taxon>Ogataea</taxon>
    </lineage>
</organism>
<dbReference type="AlphaFoldDB" id="A0A9P8P5U3"/>
<dbReference type="InterPro" id="IPR033745">
    <property type="entry name" value="Fis1_cytosol"/>
</dbReference>
<dbReference type="EMBL" id="JAEUBE010000295">
    <property type="protein sequence ID" value="KAH3665606.1"/>
    <property type="molecule type" value="Genomic_DNA"/>
</dbReference>
<dbReference type="Proteomes" id="UP000769157">
    <property type="component" value="Unassembled WGS sequence"/>
</dbReference>
<dbReference type="PIRSF" id="PIRSF008835">
    <property type="entry name" value="TPR_repeat_11_Fis1"/>
    <property type="match status" value="1"/>
</dbReference>
<comment type="domain">
    <text evidence="9">The C-terminus is required for mitochondrial localization, while the N-terminus is necessary for mitochondrial fission.</text>
</comment>
<accession>A0A9P8P5U3</accession>
<dbReference type="GO" id="GO:0000266">
    <property type="term" value="P:mitochondrial fission"/>
    <property type="evidence" value="ECO:0007669"/>
    <property type="project" value="UniProtKB-UniRule"/>
</dbReference>
<evidence type="ECO:0000256" key="1">
    <source>
        <dbReference type="ARBA" id="ARBA00004572"/>
    </source>
</evidence>
<comment type="similarity">
    <text evidence="2 9">Belongs to the FIS1 family.</text>
</comment>
<dbReference type="PANTHER" id="PTHR13247">
    <property type="entry name" value="TETRATRICOPEPTIDE REPEAT PROTEIN 11 TPR REPEAT PROTEIN 11"/>
    <property type="match status" value="1"/>
</dbReference>
<evidence type="ECO:0000256" key="10">
    <source>
        <dbReference type="SAM" id="Phobius"/>
    </source>
</evidence>
<keyword evidence="12" id="KW-1185">Reference proteome</keyword>
<protein>
    <recommendedName>
        <fullName evidence="3 9">Mitochondrial fission 1 protein</fullName>
    </recommendedName>
</protein>
<comment type="function">
    <text evidence="9">Has a role in mitochondrial fission.</text>
</comment>
<dbReference type="InterPro" id="IPR016543">
    <property type="entry name" value="Fis1"/>
</dbReference>
<evidence type="ECO:0000313" key="11">
    <source>
        <dbReference type="EMBL" id="KAH3665606.1"/>
    </source>
</evidence>
<proteinExistence type="inferred from homology"/>
<evidence type="ECO:0000256" key="5">
    <source>
        <dbReference type="ARBA" id="ARBA00022787"/>
    </source>
</evidence>
<dbReference type="InterPro" id="IPR028058">
    <property type="entry name" value="Fis1_TPR_N"/>
</dbReference>
<dbReference type="Pfam" id="PF14853">
    <property type="entry name" value="Fis1_TPR_C"/>
    <property type="match status" value="1"/>
</dbReference>
<comment type="caution">
    <text evidence="11">The sequence shown here is derived from an EMBL/GenBank/DDBJ whole genome shotgun (WGS) entry which is preliminary data.</text>
</comment>
<dbReference type="GO" id="GO:0005741">
    <property type="term" value="C:mitochondrial outer membrane"/>
    <property type="evidence" value="ECO:0007669"/>
    <property type="project" value="UniProtKB-SubCell"/>
</dbReference>
<keyword evidence="5 9" id="KW-1000">Mitochondrion outer membrane</keyword>
<evidence type="ECO:0000256" key="7">
    <source>
        <dbReference type="ARBA" id="ARBA00023128"/>
    </source>
</evidence>
<dbReference type="GO" id="GO:0016559">
    <property type="term" value="P:peroxisome fission"/>
    <property type="evidence" value="ECO:0007669"/>
    <property type="project" value="TreeGrafter"/>
</dbReference>
<feature type="transmembrane region" description="Helical" evidence="10">
    <location>
        <begin position="127"/>
        <end position="149"/>
    </location>
</feature>
<dbReference type="OrthoDB" id="421154at2759"/>
<dbReference type="GeneID" id="70235759"/>
<dbReference type="InterPro" id="IPR028061">
    <property type="entry name" value="Fis1_TPR_C"/>
</dbReference>
<dbReference type="RefSeq" id="XP_046060810.1">
    <property type="nucleotide sequence ID" value="XM_046204802.1"/>
</dbReference>
<keyword evidence="8 9" id="KW-0472">Membrane</keyword>
<dbReference type="Gene3D" id="1.25.40.10">
    <property type="entry name" value="Tetratricopeptide repeat domain"/>
    <property type="match status" value="1"/>
</dbReference>
<dbReference type="CDD" id="cd12212">
    <property type="entry name" value="Fis1"/>
    <property type="match status" value="1"/>
</dbReference>
<keyword evidence="6 10" id="KW-1133">Transmembrane helix</keyword>
<evidence type="ECO:0000256" key="2">
    <source>
        <dbReference type="ARBA" id="ARBA00008937"/>
    </source>
</evidence>
<evidence type="ECO:0000313" key="12">
    <source>
        <dbReference type="Proteomes" id="UP000769157"/>
    </source>
</evidence>
<sequence>MKRLNYLPALGDLNTPLPQEQLAVLEREVEDEKPEPTAQSLFNLAWALIKSNSKRDNKEGVNILTDLFKSVPARRRECLYYLAAGCYKIGELKESKRYIDALILHEPDNLQAVNLKKEIESEISKDGLIGLAVVSGLTAIGVGIASAIIKTQSKRK</sequence>
<dbReference type="GO" id="GO:0005778">
    <property type="term" value="C:peroxisomal membrane"/>
    <property type="evidence" value="ECO:0007669"/>
    <property type="project" value="TreeGrafter"/>
</dbReference>
<evidence type="ECO:0000256" key="3">
    <source>
        <dbReference type="ARBA" id="ARBA00014314"/>
    </source>
</evidence>
<keyword evidence="4 10" id="KW-0812">Transmembrane</keyword>
<evidence type="ECO:0000256" key="6">
    <source>
        <dbReference type="ARBA" id="ARBA00022989"/>
    </source>
</evidence>
<dbReference type="InterPro" id="IPR011990">
    <property type="entry name" value="TPR-like_helical_dom_sf"/>
</dbReference>
<evidence type="ECO:0000256" key="9">
    <source>
        <dbReference type="PIRNR" id="PIRNR008835"/>
    </source>
</evidence>
<comment type="subcellular location">
    <subcellularLocation>
        <location evidence="1">Mitochondrion outer membrane</location>
        <topology evidence="1">Single-pass membrane protein</topology>
    </subcellularLocation>
</comment>
<dbReference type="SUPFAM" id="SSF48452">
    <property type="entry name" value="TPR-like"/>
    <property type="match status" value="1"/>
</dbReference>
<dbReference type="GO" id="GO:0000422">
    <property type="term" value="P:autophagy of mitochondrion"/>
    <property type="evidence" value="ECO:0007669"/>
    <property type="project" value="TreeGrafter"/>
</dbReference>
<reference evidence="11" key="2">
    <citation type="submission" date="2021-01" db="EMBL/GenBank/DDBJ databases">
        <authorList>
            <person name="Schikora-Tamarit M.A."/>
        </authorList>
    </citation>
    <scope>NUCLEOTIDE SEQUENCE</scope>
    <source>
        <strain evidence="11">CBS6075</strain>
    </source>
</reference>
<gene>
    <name evidence="11" type="ORF">OGAPHI_003794</name>
</gene>
<evidence type="ECO:0000256" key="8">
    <source>
        <dbReference type="ARBA" id="ARBA00023136"/>
    </source>
</evidence>
<reference evidence="11" key="1">
    <citation type="journal article" date="2021" name="Open Biol.">
        <title>Shared evolutionary footprints suggest mitochondrial oxidative damage underlies multiple complex I losses in fungi.</title>
        <authorList>
            <person name="Schikora-Tamarit M.A."/>
            <person name="Marcet-Houben M."/>
            <person name="Nosek J."/>
            <person name="Gabaldon T."/>
        </authorList>
    </citation>
    <scope>NUCLEOTIDE SEQUENCE</scope>
    <source>
        <strain evidence="11">CBS6075</strain>
    </source>
</reference>
<name>A0A9P8P5U3_9ASCO</name>
<keyword evidence="7 9" id="KW-0496">Mitochondrion</keyword>
<dbReference type="PANTHER" id="PTHR13247:SF0">
    <property type="entry name" value="MITOCHONDRIAL FISSION 1 PROTEIN"/>
    <property type="match status" value="1"/>
</dbReference>
<evidence type="ECO:0000256" key="4">
    <source>
        <dbReference type="ARBA" id="ARBA00022692"/>
    </source>
</evidence>